<protein>
    <submittedName>
        <fullName evidence="1">Uncharacterized protein</fullName>
    </submittedName>
</protein>
<sequence>MRAEIFIEIQNLDKISKIPVSGIQGFRTRMASTRQ</sequence>
<gene>
    <name evidence="1" type="ORF">BC659_2881</name>
</gene>
<keyword evidence="2" id="KW-1185">Reference proteome</keyword>
<comment type="caution">
    <text evidence="1">The sequence shown here is derived from an EMBL/GenBank/DDBJ whole genome shotgun (WGS) entry which is preliminary data.</text>
</comment>
<dbReference type="EMBL" id="SNWP01000013">
    <property type="protein sequence ID" value="TDO25341.1"/>
    <property type="molecule type" value="Genomic_DNA"/>
</dbReference>
<organism evidence="1 2">
    <name type="scientific">Sediminibacterium goheungense</name>
    <dbReference type="NCBI Taxonomy" id="1086393"/>
    <lineage>
        <taxon>Bacteria</taxon>
        <taxon>Pseudomonadati</taxon>
        <taxon>Bacteroidota</taxon>
        <taxon>Chitinophagia</taxon>
        <taxon>Chitinophagales</taxon>
        <taxon>Chitinophagaceae</taxon>
        <taxon>Sediminibacterium</taxon>
    </lineage>
</organism>
<evidence type="ECO:0000313" key="1">
    <source>
        <dbReference type="EMBL" id="TDO25341.1"/>
    </source>
</evidence>
<accession>A0A4R6ISY3</accession>
<proteinExistence type="predicted"/>
<dbReference type="AlphaFoldDB" id="A0A4R6ISY3"/>
<name>A0A4R6ISY3_9BACT</name>
<dbReference type="Proteomes" id="UP000295741">
    <property type="component" value="Unassembled WGS sequence"/>
</dbReference>
<evidence type="ECO:0000313" key="2">
    <source>
        <dbReference type="Proteomes" id="UP000295741"/>
    </source>
</evidence>
<reference evidence="1 2" key="1">
    <citation type="submission" date="2019-03" db="EMBL/GenBank/DDBJ databases">
        <title>Genomic Encyclopedia of Archaeal and Bacterial Type Strains, Phase II (KMG-II): from individual species to whole genera.</title>
        <authorList>
            <person name="Goeker M."/>
        </authorList>
    </citation>
    <scope>NUCLEOTIDE SEQUENCE [LARGE SCALE GENOMIC DNA]</scope>
    <source>
        <strain evidence="1 2">DSM 28323</strain>
    </source>
</reference>